<keyword evidence="3" id="KW-1185">Reference proteome</keyword>
<protein>
    <submittedName>
        <fullName evidence="2">Uncharacterized protein</fullName>
    </submittedName>
</protein>
<comment type="caution">
    <text evidence="2">The sequence shown here is derived from an EMBL/GenBank/DDBJ whole genome shotgun (WGS) entry which is preliminary data.</text>
</comment>
<evidence type="ECO:0000313" key="2">
    <source>
        <dbReference type="EMBL" id="KAL3271047.1"/>
    </source>
</evidence>
<reference evidence="2 3" key="1">
    <citation type="journal article" date="2021" name="BMC Biol.">
        <title>Horizontally acquired antibacterial genes associated with adaptive radiation of ladybird beetles.</title>
        <authorList>
            <person name="Li H.S."/>
            <person name="Tang X.F."/>
            <person name="Huang Y.H."/>
            <person name="Xu Z.Y."/>
            <person name="Chen M.L."/>
            <person name="Du X.Y."/>
            <person name="Qiu B.Y."/>
            <person name="Chen P.T."/>
            <person name="Zhang W."/>
            <person name="Slipinski A."/>
            <person name="Escalona H.E."/>
            <person name="Waterhouse R.M."/>
            <person name="Zwick A."/>
            <person name="Pang H."/>
        </authorList>
    </citation>
    <scope>NUCLEOTIDE SEQUENCE [LARGE SCALE GENOMIC DNA]</scope>
    <source>
        <strain evidence="2">SYSU2018</strain>
    </source>
</reference>
<gene>
    <name evidence="2" type="ORF">HHI36_021547</name>
</gene>
<name>A0ABD2MY78_9CUCU</name>
<organism evidence="2 3">
    <name type="scientific">Cryptolaemus montrouzieri</name>
    <dbReference type="NCBI Taxonomy" id="559131"/>
    <lineage>
        <taxon>Eukaryota</taxon>
        <taxon>Metazoa</taxon>
        <taxon>Ecdysozoa</taxon>
        <taxon>Arthropoda</taxon>
        <taxon>Hexapoda</taxon>
        <taxon>Insecta</taxon>
        <taxon>Pterygota</taxon>
        <taxon>Neoptera</taxon>
        <taxon>Endopterygota</taxon>
        <taxon>Coleoptera</taxon>
        <taxon>Polyphaga</taxon>
        <taxon>Cucujiformia</taxon>
        <taxon>Coccinelloidea</taxon>
        <taxon>Coccinellidae</taxon>
        <taxon>Scymninae</taxon>
        <taxon>Scymnini</taxon>
        <taxon>Cryptolaemus</taxon>
    </lineage>
</organism>
<proteinExistence type="predicted"/>
<dbReference type="EMBL" id="JABFTP020000042">
    <property type="protein sequence ID" value="KAL3271047.1"/>
    <property type="molecule type" value="Genomic_DNA"/>
</dbReference>
<accession>A0ABD2MY78</accession>
<dbReference type="Proteomes" id="UP001516400">
    <property type="component" value="Unassembled WGS sequence"/>
</dbReference>
<evidence type="ECO:0000256" key="1">
    <source>
        <dbReference type="SAM" id="MobiDB-lite"/>
    </source>
</evidence>
<dbReference type="AlphaFoldDB" id="A0ABD2MY78"/>
<sequence>MGRKKLNDCIRVMSFDISDADPDYVEYDNESYDDDVPTIERPEMGPSSSLLVLNDEGNYSSEEASGAEDDSVPDIELVWQECTSRFS</sequence>
<feature type="region of interest" description="Disordered" evidence="1">
    <location>
        <begin position="32"/>
        <end position="74"/>
    </location>
</feature>
<evidence type="ECO:0000313" key="3">
    <source>
        <dbReference type="Proteomes" id="UP001516400"/>
    </source>
</evidence>